<accession>A0A1M6GSJ0</accession>
<protein>
    <recommendedName>
        <fullName evidence="3">Cell division protein FtsL</fullName>
    </recommendedName>
</protein>
<keyword evidence="2" id="KW-1185">Reference proteome</keyword>
<name>A0A1M6GSJ0_9RHOB</name>
<dbReference type="RefSeq" id="WP_073332320.1">
    <property type="nucleotide sequence ID" value="NZ_FQYO01000005.1"/>
</dbReference>
<dbReference type="EMBL" id="FQYO01000005">
    <property type="protein sequence ID" value="SHJ12955.1"/>
    <property type="molecule type" value="Genomic_DNA"/>
</dbReference>
<evidence type="ECO:0000313" key="1">
    <source>
        <dbReference type="EMBL" id="SHJ12955.1"/>
    </source>
</evidence>
<sequence>MKGLLYVLSAIAVIALGFWAYQENYRTQTTIREVGQLNARIGAAHERLNVLKAEWAYLNRPERLRELADLNFDRLGLLPMTPESFGHAADIPLPLPPIPELGIITDPVEVSSDLRGPNGEEPL</sequence>
<dbReference type="Proteomes" id="UP000184292">
    <property type="component" value="Unassembled WGS sequence"/>
</dbReference>
<gene>
    <name evidence="1" type="ORF">SAMN05444417_2901</name>
</gene>
<organism evidence="1 2">
    <name type="scientific">Wenxinia saemankumensis</name>
    <dbReference type="NCBI Taxonomy" id="1447782"/>
    <lineage>
        <taxon>Bacteria</taxon>
        <taxon>Pseudomonadati</taxon>
        <taxon>Pseudomonadota</taxon>
        <taxon>Alphaproteobacteria</taxon>
        <taxon>Rhodobacterales</taxon>
        <taxon>Roseobacteraceae</taxon>
        <taxon>Wenxinia</taxon>
    </lineage>
</organism>
<dbReference type="STRING" id="1447782.SAMN05444417_2901"/>
<evidence type="ECO:0000313" key="2">
    <source>
        <dbReference type="Proteomes" id="UP000184292"/>
    </source>
</evidence>
<dbReference type="OrthoDB" id="7165680at2"/>
<proteinExistence type="predicted"/>
<evidence type="ECO:0008006" key="3">
    <source>
        <dbReference type="Google" id="ProtNLM"/>
    </source>
</evidence>
<reference evidence="1 2" key="1">
    <citation type="submission" date="2016-11" db="EMBL/GenBank/DDBJ databases">
        <authorList>
            <person name="Jaros S."/>
            <person name="Januszkiewicz K."/>
            <person name="Wedrychowicz H."/>
        </authorList>
    </citation>
    <scope>NUCLEOTIDE SEQUENCE [LARGE SCALE GENOMIC DNA]</scope>
    <source>
        <strain evidence="1 2">DSM 100565</strain>
    </source>
</reference>
<dbReference type="AlphaFoldDB" id="A0A1M6GSJ0"/>